<evidence type="ECO:0000313" key="1">
    <source>
        <dbReference type="EMBL" id="KAK3064755.1"/>
    </source>
</evidence>
<accession>A0ACC3DB88</accession>
<reference evidence="1" key="1">
    <citation type="submission" date="2024-09" db="EMBL/GenBank/DDBJ databases">
        <title>Black Yeasts Isolated from many extreme environments.</title>
        <authorList>
            <person name="Coleine C."/>
            <person name="Stajich J.E."/>
            <person name="Selbmann L."/>
        </authorList>
    </citation>
    <scope>NUCLEOTIDE SEQUENCE</scope>
    <source>
        <strain evidence="1">CCFEE 5737</strain>
    </source>
</reference>
<name>A0ACC3DB88_9PEZI</name>
<dbReference type="Proteomes" id="UP001186974">
    <property type="component" value="Unassembled WGS sequence"/>
</dbReference>
<sequence length="192" mass="21001">MLDYKCTASTVSRPPTTNSTRCPEFGGELNYAQVDVRNTDNLDDVISDIANKHRRIDGMIAAAGVQQVTPAVEYGVEDAMDMMNINYTGVFMSATATARQMIKYKCRGSICLIASMSGMVANKGLLCPVYNSSKAAVIQLAKNLAMDPGHIITPMVLENFKEEPSLQETWEKDNMLGRLATPDEFKSAGLFC</sequence>
<comment type="caution">
    <text evidence="1">The sequence shown here is derived from an EMBL/GenBank/DDBJ whole genome shotgun (WGS) entry which is preliminary data.</text>
</comment>
<dbReference type="EMBL" id="JAWDJW010006434">
    <property type="protein sequence ID" value="KAK3064755.1"/>
    <property type="molecule type" value="Genomic_DNA"/>
</dbReference>
<organism evidence="1 2">
    <name type="scientific">Coniosporium uncinatum</name>
    <dbReference type="NCBI Taxonomy" id="93489"/>
    <lineage>
        <taxon>Eukaryota</taxon>
        <taxon>Fungi</taxon>
        <taxon>Dikarya</taxon>
        <taxon>Ascomycota</taxon>
        <taxon>Pezizomycotina</taxon>
        <taxon>Dothideomycetes</taxon>
        <taxon>Dothideomycetes incertae sedis</taxon>
        <taxon>Coniosporium</taxon>
    </lineage>
</organism>
<proteinExistence type="predicted"/>
<gene>
    <name evidence="1" type="ORF">LTS18_004332</name>
</gene>
<keyword evidence="2" id="KW-1185">Reference proteome</keyword>
<evidence type="ECO:0000313" key="2">
    <source>
        <dbReference type="Proteomes" id="UP001186974"/>
    </source>
</evidence>
<protein>
    <submittedName>
        <fullName evidence="1">Uncharacterized protein</fullName>
    </submittedName>
</protein>